<evidence type="ECO:0000313" key="1">
    <source>
        <dbReference type="EMBL" id="SFP76064.1"/>
    </source>
</evidence>
<accession>A0A1I5SZ49</accession>
<dbReference type="Proteomes" id="UP000243084">
    <property type="component" value="Unassembled WGS sequence"/>
</dbReference>
<dbReference type="PANTHER" id="PTHR23416">
    <property type="entry name" value="SIALIC ACID SYNTHASE-RELATED"/>
    <property type="match status" value="1"/>
</dbReference>
<dbReference type="PANTHER" id="PTHR23416:SF78">
    <property type="entry name" value="LIPOPOLYSACCHARIDE BIOSYNTHESIS O-ACETYL TRANSFERASE WBBJ-RELATED"/>
    <property type="match status" value="1"/>
</dbReference>
<dbReference type="CDD" id="cd04647">
    <property type="entry name" value="LbH_MAT_like"/>
    <property type="match status" value="1"/>
</dbReference>
<proteinExistence type="predicted"/>
<sequence>MLQQLTLRLHHLLYKNRRMIRQGNRLELPASSERNLKKVTIKLRGRNNRLVIGENVTLTHCEIRLGGENNLIEIGSNVRFSSGKIYLVDTQGQHIRIGADTTVEGAYLLVDEAASIDIGRDCMLSTDIIMRTGDKHSILDLETGERLNPSSGIRIADRVWVGRDVQILKGVTLQSETVVATRSLVSRAFDEGNCVVAGVPAKVVKRGIRWDRSKL</sequence>
<protein>
    <submittedName>
        <fullName evidence="1">Acetyltransferase (Isoleucine patch superfamily)</fullName>
    </submittedName>
</protein>
<dbReference type="InterPro" id="IPR011004">
    <property type="entry name" value="Trimer_LpxA-like_sf"/>
</dbReference>
<name>A0A1I5SZ49_9GAMM</name>
<keyword evidence="2" id="KW-1185">Reference proteome</keyword>
<dbReference type="EMBL" id="FOXM01000005">
    <property type="protein sequence ID" value="SFP76064.1"/>
    <property type="molecule type" value="Genomic_DNA"/>
</dbReference>
<dbReference type="SUPFAM" id="SSF51161">
    <property type="entry name" value="Trimeric LpxA-like enzymes"/>
    <property type="match status" value="1"/>
</dbReference>
<gene>
    <name evidence="1" type="ORF">SAMN05216229_105189</name>
</gene>
<dbReference type="Gene3D" id="2.160.10.10">
    <property type="entry name" value="Hexapeptide repeat proteins"/>
    <property type="match status" value="1"/>
</dbReference>
<dbReference type="AlphaFoldDB" id="A0A1I5SZ49"/>
<organism evidence="1 2">
    <name type="scientific">Geopseudomonas sagittaria</name>
    <dbReference type="NCBI Taxonomy" id="1135990"/>
    <lineage>
        <taxon>Bacteria</taxon>
        <taxon>Pseudomonadati</taxon>
        <taxon>Pseudomonadota</taxon>
        <taxon>Gammaproteobacteria</taxon>
        <taxon>Pseudomonadales</taxon>
        <taxon>Pseudomonadaceae</taxon>
        <taxon>Geopseudomonas</taxon>
    </lineage>
</organism>
<dbReference type="GO" id="GO:0016740">
    <property type="term" value="F:transferase activity"/>
    <property type="evidence" value="ECO:0007669"/>
    <property type="project" value="UniProtKB-KW"/>
</dbReference>
<reference evidence="2" key="1">
    <citation type="submission" date="2016-10" db="EMBL/GenBank/DDBJ databases">
        <authorList>
            <person name="Varghese N."/>
            <person name="Submissions S."/>
        </authorList>
    </citation>
    <scope>NUCLEOTIDE SEQUENCE [LARGE SCALE GENOMIC DNA]</scope>
    <source>
        <strain evidence="2">JCM 18195</strain>
    </source>
</reference>
<dbReference type="InterPro" id="IPR051159">
    <property type="entry name" value="Hexapeptide_acetyltransf"/>
</dbReference>
<evidence type="ECO:0000313" key="2">
    <source>
        <dbReference type="Proteomes" id="UP000243084"/>
    </source>
</evidence>
<keyword evidence="1" id="KW-0808">Transferase</keyword>